<reference evidence="2 3" key="1">
    <citation type="submission" date="2020-05" db="EMBL/GenBank/DDBJ databases">
        <title>FDA dAtabase for Regulatory Grade micrObial Sequences (FDA-ARGOS): Supporting development and validation of Infectious Disease Dx tests.</title>
        <authorList>
            <person name="Sproer C."/>
            <person name="Gronow S."/>
            <person name="Severitt S."/>
            <person name="Schroder I."/>
            <person name="Tallon L."/>
            <person name="Sadzewicz L."/>
            <person name="Zhao X."/>
            <person name="Vavikolanu K."/>
            <person name="Mehta A."/>
            <person name="Aluvathingal J."/>
            <person name="Nadendla S."/>
            <person name="Myers T."/>
            <person name="Yan Y."/>
            <person name="Sichtig H."/>
        </authorList>
    </citation>
    <scope>NUCLEOTIDE SEQUENCE [LARGE SCALE GENOMIC DNA]</scope>
    <source>
        <strain evidence="2 3">FDAARGOS_787</strain>
    </source>
</reference>
<sequence>MKKRLLLMLAMASALTGCVVVPARPAYYRPAPVYYTPHYYYYPAYPAPHYYYRGY</sequence>
<dbReference type="GeneID" id="92846810"/>
<accession>A0A6J5BXV3</accession>
<keyword evidence="1" id="KW-0732">Signal</keyword>
<dbReference type="Proteomes" id="UP000509782">
    <property type="component" value="Chromosome"/>
</dbReference>
<evidence type="ECO:0008006" key="4">
    <source>
        <dbReference type="Google" id="ProtNLM"/>
    </source>
</evidence>
<protein>
    <recommendedName>
        <fullName evidence="4">Lipoprotein</fullName>
    </recommendedName>
</protein>
<name>A0A6J5BXV3_ACHDE</name>
<dbReference type="EMBL" id="CP054569">
    <property type="protein sequence ID" value="QKQ47835.1"/>
    <property type="molecule type" value="Genomic_DNA"/>
</dbReference>
<dbReference type="AlphaFoldDB" id="A0A6J5BXV3"/>
<gene>
    <name evidence="2" type="ORF">FOC81_14500</name>
</gene>
<evidence type="ECO:0000313" key="2">
    <source>
        <dbReference type="EMBL" id="QKQ47835.1"/>
    </source>
</evidence>
<feature type="chain" id="PRO_5030157593" description="Lipoprotein" evidence="1">
    <location>
        <begin position="24"/>
        <end position="55"/>
    </location>
</feature>
<organism evidence="2 3">
    <name type="scientific">Achromobacter denitrificans</name>
    <name type="common">Alcaligenes denitrificans</name>
    <dbReference type="NCBI Taxonomy" id="32002"/>
    <lineage>
        <taxon>Bacteria</taxon>
        <taxon>Pseudomonadati</taxon>
        <taxon>Pseudomonadota</taxon>
        <taxon>Betaproteobacteria</taxon>
        <taxon>Burkholderiales</taxon>
        <taxon>Alcaligenaceae</taxon>
        <taxon>Achromobacter</taxon>
    </lineage>
</organism>
<feature type="signal peptide" evidence="1">
    <location>
        <begin position="1"/>
        <end position="23"/>
    </location>
</feature>
<dbReference type="RefSeq" id="WP_165695663.1">
    <property type="nucleotide sequence ID" value="NZ_BLWG01000266.1"/>
</dbReference>
<evidence type="ECO:0000256" key="1">
    <source>
        <dbReference type="SAM" id="SignalP"/>
    </source>
</evidence>
<evidence type="ECO:0000313" key="3">
    <source>
        <dbReference type="Proteomes" id="UP000509782"/>
    </source>
</evidence>
<dbReference type="PROSITE" id="PS51257">
    <property type="entry name" value="PROKAR_LIPOPROTEIN"/>
    <property type="match status" value="1"/>
</dbReference>
<proteinExistence type="predicted"/>